<evidence type="ECO:0000313" key="3">
    <source>
        <dbReference type="Proteomes" id="UP000776252"/>
    </source>
</evidence>
<comment type="caution">
    <text evidence="2">The sequence shown here is derived from an EMBL/GenBank/DDBJ whole genome shotgun (WGS) entry which is preliminary data.</text>
</comment>
<dbReference type="RefSeq" id="WP_216150862.1">
    <property type="nucleotide sequence ID" value="NZ_JAHLDV010000049.1"/>
</dbReference>
<dbReference type="EMBL" id="JAHLDV010000049">
    <property type="protein sequence ID" value="MBU3161147.1"/>
    <property type="molecule type" value="Genomic_DNA"/>
</dbReference>
<reference evidence="2 3" key="1">
    <citation type="submission" date="2021-06" db="EMBL/GenBank/DDBJ databases">
        <title>Clostridia strains as spoilage organisms.</title>
        <authorList>
            <person name="Wambui J."/>
            <person name="Stephan R."/>
            <person name="Stevens M.J.A."/>
        </authorList>
    </citation>
    <scope>NUCLEOTIDE SEQUENCE [LARGE SCALE GENOMIC DNA]</scope>
    <source>
        <strain evidence="2 3">DSM 14204</strain>
    </source>
</reference>
<keyword evidence="1" id="KW-0812">Transmembrane</keyword>
<dbReference type="Proteomes" id="UP000776252">
    <property type="component" value="Unassembled WGS sequence"/>
</dbReference>
<name>A0ABS6BW57_9CLOT</name>
<feature type="transmembrane region" description="Helical" evidence="1">
    <location>
        <begin position="6"/>
        <end position="27"/>
    </location>
</feature>
<protein>
    <submittedName>
        <fullName evidence="2">Uncharacterized protein</fullName>
    </submittedName>
</protein>
<keyword evidence="3" id="KW-1185">Reference proteome</keyword>
<keyword evidence="1" id="KW-0472">Membrane</keyword>
<keyword evidence="1" id="KW-1133">Transmembrane helix</keyword>
<evidence type="ECO:0000313" key="2">
    <source>
        <dbReference type="EMBL" id="MBU3161147.1"/>
    </source>
</evidence>
<feature type="transmembrane region" description="Helical" evidence="1">
    <location>
        <begin position="48"/>
        <end position="72"/>
    </location>
</feature>
<accession>A0ABS6BW57</accession>
<gene>
    <name evidence="2" type="ORF">KPL37_15610</name>
</gene>
<evidence type="ECO:0000256" key="1">
    <source>
        <dbReference type="SAM" id="Phobius"/>
    </source>
</evidence>
<organism evidence="2 3">
    <name type="scientific">Clostridium frigoris</name>
    <dbReference type="NCBI Taxonomy" id="205327"/>
    <lineage>
        <taxon>Bacteria</taxon>
        <taxon>Bacillati</taxon>
        <taxon>Bacillota</taxon>
        <taxon>Clostridia</taxon>
        <taxon>Eubacteriales</taxon>
        <taxon>Clostridiaceae</taxon>
        <taxon>Clostridium</taxon>
    </lineage>
</organism>
<sequence>MKKNYIFPIVGTALLFLYGIVGIIILIQPSQSSSEQNAITDTIKHLSGYMGLYLIISSISLFVFLTVISNIAENTVAIRMNSEKLVQKEII</sequence>
<proteinExistence type="predicted"/>